<comment type="caution">
    <text evidence="3">The sequence shown here is derived from an EMBL/GenBank/DDBJ whole genome shotgun (WGS) entry which is preliminary data.</text>
</comment>
<dbReference type="Gene3D" id="2.20.140.10">
    <property type="entry name" value="WGR domain"/>
    <property type="match status" value="1"/>
</dbReference>
<evidence type="ECO:0000313" key="3">
    <source>
        <dbReference type="EMBL" id="TNM60119.1"/>
    </source>
</evidence>
<organism evidence="3 4">
    <name type="scientific">Aliirhizobium smilacinae</name>
    <dbReference type="NCBI Taxonomy" id="1395944"/>
    <lineage>
        <taxon>Bacteria</taxon>
        <taxon>Pseudomonadati</taxon>
        <taxon>Pseudomonadota</taxon>
        <taxon>Alphaproteobacteria</taxon>
        <taxon>Hyphomicrobiales</taxon>
        <taxon>Rhizobiaceae</taxon>
        <taxon>Aliirhizobium</taxon>
    </lineage>
</organism>
<evidence type="ECO:0000313" key="4">
    <source>
        <dbReference type="Proteomes" id="UP000311605"/>
    </source>
</evidence>
<accession>A0A5C4X9Z7</accession>
<reference evidence="3 4" key="1">
    <citation type="submission" date="2019-06" db="EMBL/GenBank/DDBJ databases">
        <title>The draft genome of Rhizobium smilacinae PTYR-5.</title>
        <authorList>
            <person name="Liu L."/>
            <person name="Li L."/>
            <person name="Zhang X."/>
        </authorList>
    </citation>
    <scope>NUCLEOTIDE SEQUENCE [LARGE SCALE GENOMIC DNA]</scope>
    <source>
        <strain evidence="3 4">PTYR-5</strain>
    </source>
</reference>
<dbReference type="InterPro" id="IPR008893">
    <property type="entry name" value="WGR_domain"/>
</dbReference>
<sequence length="110" mass="12811">MNRILSTDSEQSLDGEREIHDSAGMISQPYQLYVERSDTLKNTARYYAMDISMTPVGHACLTRRWGRIGSRGQSKLHIFENEQEAVSLFLDILRQKRGRGYRPTRRQHQV</sequence>
<evidence type="ECO:0000259" key="2">
    <source>
        <dbReference type="PROSITE" id="PS51977"/>
    </source>
</evidence>
<dbReference type="SMART" id="SM00773">
    <property type="entry name" value="WGR"/>
    <property type="match status" value="1"/>
</dbReference>
<dbReference type="Proteomes" id="UP000311605">
    <property type="component" value="Unassembled WGS sequence"/>
</dbReference>
<feature type="compositionally biased region" description="Polar residues" evidence="1">
    <location>
        <begin position="1"/>
        <end position="12"/>
    </location>
</feature>
<evidence type="ECO:0000256" key="1">
    <source>
        <dbReference type="SAM" id="MobiDB-lite"/>
    </source>
</evidence>
<proteinExistence type="predicted"/>
<dbReference type="CDD" id="cd07996">
    <property type="entry name" value="WGR_MMR_like"/>
    <property type="match status" value="1"/>
</dbReference>
<dbReference type="EMBL" id="VDMN01000010">
    <property type="protein sequence ID" value="TNM60119.1"/>
    <property type="molecule type" value="Genomic_DNA"/>
</dbReference>
<dbReference type="PROSITE" id="PS51977">
    <property type="entry name" value="WGR"/>
    <property type="match status" value="1"/>
</dbReference>
<feature type="region of interest" description="Disordered" evidence="1">
    <location>
        <begin position="1"/>
        <end position="20"/>
    </location>
</feature>
<dbReference type="AlphaFoldDB" id="A0A5C4X9Z7"/>
<dbReference type="OrthoDB" id="5801306at2"/>
<dbReference type="Pfam" id="PF05406">
    <property type="entry name" value="WGR"/>
    <property type="match status" value="1"/>
</dbReference>
<dbReference type="SUPFAM" id="SSF142921">
    <property type="entry name" value="WGR domain-like"/>
    <property type="match status" value="1"/>
</dbReference>
<feature type="domain" description="WGR" evidence="2">
    <location>
        <begin position="16"/>
        <end position="110"/>
    </location>
</feature>
<gene>
    <name evidence="3" type="ORF">FHP24_26860</name>
</gene>
<dbReference type="InterPro" id="IPR036930">
    <property type="entry name" value="WGR_dom_sf"/>
</dbReference>
<name>A0A5C4X9Z7_9HYPH</name>
<protein>
    <submittedName>
        <fullName evidence="3">WGR domain-containing protein</fullName>
    </submittedName>
</protein>
<dbReference type="InterPro" id="IPR049809">
    <property type="entry name" value="YehF/YfeS-like_WGR"/>
</dbReference>
<keyword evidence="4" id="KW-1185">Reference proteome</keyword>